<sequence length="46" mass="5437">MWLFPLLLMQSGSIPVLAFKSPHSSTCPWAWKWLISVWRMWKKSSS</sequence>
<evidence type="ECO:0000313" key="2">
    <source>
        <dbReference type="EMBL" id="JAI04170.1"/>
    </source>
</evidence>
<reference evidence="2" key="1">
    <citation type="submission" date="2014-11" db="EMBL/GenBank/DDBJ databases">
        <authorList>
            <person name="Amaro Gonzalez C."/>
        </authorList>
    </citation>
    <scope>NUCLEOTIDE SEQUENCE</scope>
</reference>
<keyword evidence="1" id="KW-0732">Signal</keyword>
<name>A0A0E9XNC4_ANGAN</name>
<feature type="signal peptide" evidence="1">
    <location>
        <begin position="1"/>
        <end position="18"/>
    </location>
</feature>
<dbReference type="EMBL" id="GBXM01004408">
    <property type="protein sequence ID" value="JAI04170.1"/>
    <property type="molecule type" value="Transcribed_RNA"/>
</dbReference>
<reference evidence="2" key="2">
    <citation type="journal article" date="2015" name="Fish Shellfish Immunol.">
        <title>Early steps in the European eel (Anguilla anguilla)-Vibrio vulnificus interaction in the gills: Role of the RtxA13 toxin.</title>
        <authorList>
            <person name="Callol A."/>
            <person name="Pajuelo D."/>
            <person name="Ebbesson L."/>
            <person name="Teles M."/>
            <person name="MacKenzie S."/>
            <person name="Amaro C."/>
        </authorList>
    </citation>
    <scope>NUCLEOTIDE SEQUENCE</scope>
</reference>
<accession>A0A0E9XNC4</accession>
<evidence type="ECO:0000256" key="1">
    <source>
        <dbReference type="SAM" id="SignalP"/>
    </source>
</evidence>
<feature type="chain" id="PRO_5002435547" evidence="1">
    <location>
        <begin position="19"/>
        <end position="46"/>
    </location>
</feature>
<proteinExistence type="predicted"/>
<dbReference type="AlphaFoldDB" id="A0A0E9XNC4"/>
<protein>
    <submittedName>
        <fullName evidence="2">Uncharacterized protein</fullName>
    </submittedName>
</protein>
<organism evidence="2">
    <name type="scientific">Anguilla anguilla</name>
    <name type="common">European freshwater eel</name>
    <name type="synonym">Muraena anguilla</name>
    <dbReference type="NCBI Taxonomy" id="7936"/>
    <lineage>
        <taxon>Eukaryota</taxon>
        <taxon>Metazoa</taxon>
        <taxon>Chordata</taxon>
        <taxon>Craniata</taxon>
        <taxon>Vertebrata</taxon>
        <taxon>Euteleostomi</taxon>
        <taxon>Actinopterygii</taxon>
        <taxon>Neopterygii</taxon>
        <taxon>Teleostei</taxon>
        <taxon>Anguilliformes</taxon>
        <taxon>Anguillidae</taxon>
        <taxon>Anguilla</taxon>
    </lineage>
</organism>